<keyword evidence="2" id="KW-0378">Hydrolase</keyword>
<dbReference type="Pfam" id="PF00561">
    <property type="entry name" value="Abhydrolase_1"/>
    <property type="match status" value="1"/>
</dbReference>
<keyword evidence="3" id="KW-1185">Reference proteome</keyword>
<evidence type="ECO:0000313" key="3">
    <source>
        <dbReference type="Proteomes" id="UP001597182"/>
    </source>
</evidence>
<evidence type="ECO:0000259" key="1">
    <source>
        <dbReference type="Pfam" id="PF00561"/>
    </source>
</evidence>
<reference evidence="3" key="1">
    <citation type="journal article" date="2019" name="Int. J. Syst. Evol. Microbiol.">
        <title>The Global Catalogue of Microorganisms (GCM) 10K type strain sequencing project: providing services to taxonomists for standard genome sequencing and annotation.</title>
        <authorList>
            <consortium name="The Broad Institute Genomics Platform"/>
            <consortium name="The Broad Institute Genome Sequencing Center for Infectious Disease"/>
            <person name="Wu L."/>
            <person name="Ma J."/>
        </authorList>
    </citation>
    <scope>NUCLEOTIDE SEQUENCE [LARGE SCALE GENOMIC DNA]</scope>
    <source>
        <strain evidence="3">CCUG 49018</strain>
    </source>
</reference>
<evidence type="ECO:0000313" key="2">
    <source>
        <dbReference type="EMBL" id="MFD1238237.1"/>
    </source>
</evidence>
<accession>A0ABW3VST0</accession>
<protein>
    <submittedName>
        <fullName evidence="2">Alpha/beta fold hydrolase</fullName>
    </submittedName>
</protein>
<dbReference type="PANTHER" id="PTHR46438">
    <property type="entry name" value="ALPHA/BETA-HYDROLASES SUPERFAMILY PROTEIN"/>
    <property type="match status" value="1"/>
</dbReference>
<dbReference type="InterPro" id="IPR000073">
    <property type="entry name" value="AB_hydrolase_1"/>
</dbReference>
<sequence>MSENSFWVHALGAQVRYYDAGGFRTRCIEAGSGEPIVLLHGISGHAETWVRNVTTLARTHHVYALDMLGHGFTDKPLIDYTVPALAEHVLAFLDAVDAPRAVLVGQSLGGWVAGWLAAHHADRVSAFVSVTGAGLQVDAGGAALTRQVGSQVREATKKAFAQPSREAVRTRLEWLVHDKAVVTDELVEARYRIFTQPDFLAVANRLLDGLTEGESDALGPEALTRISCPTLVLWTRHNPTMQWPVGEAASKLIPGASFHLMEDVAHWPQFEDPEEFHRVVGEFLGRVVPRPAAMAES</sequence>
<dbReference type="InterPro" id="IPR029058">
    <property type="entry name" value="AB_hydrolase_fold"/>
</dbReference>
<proteinExistence type="predicted"/>
<gene>
    <name evidence="2" type="ORF">ACFQ34_33595</name>
</gene>
<dbReference type="SUPFAM" id="SSF53474">
    <property type="entry name" value="alpha/beta-Hydrolases"/>
    <property type="match status" value="1"/>
</dbReference>
<feature type="domain" description="AB hydrolase-1" evidence="1">
    <location>
        <begin position="35"/>
        <end position="273"/>
    </location>
</feature>
<comment type="caution">
    <text evidence="2">The sequence shown here is derived from an EMBL/GenBank/DDBJ whole genome shotgun (WGS) entry which is preliminary data.</text>
</comment>
<dbReference type="Gene3D" id="3.40.50.1820">
    <property type="entry name" value="alpha/beta hydrolase"/>
    <property type="match status" value="1"/>
</dbReference>
<dbReference type="GO" id="GO:0016787">
    <property type="term" value="F:hydrolase activity"/>
    <property type="evidence" value="ECO:0007669"/>
    <property type="project" value="UniProtKB-KW"/>
</dbReference>
<dbReference type="EMBL" id="JBHTMB010000366">
    <property type="protein sequence ID" value="MFD1238237.1"/>
    <property type="molecule type" value="Genomic_DNA"/>
</dbReference>
<organism evidence="2 3">
    <name type="scientific">Pseudonocardia benzenivorans</name>
    <dbReference type="NCBI Taxonomy" id="228005"/>
    <lineage>
        <taxon>Bacteria</taxon>
        <taxon>Bacillati</taxon>
        <taxon>Actinomycetota</taxon>
        <taxon>Actinomycetes</taxon>
        <taxon>Pseudonocardiales</taxon>
        <taxon>Pseudonocardiaceae</taxon>
        <taxon>Pseudonocardia</taxon>
    </lineage>
</organism>
<dbReference type="Proteomes" id="UP001597182">
    <property type="component" value="Unassembled WGS sequence"/>
</dbReference>
<name>A0ABW3VST0_9PSEU</name>
<dbReference type="RefSeq" id="WP_339123636.1">
    <property type="nucleotide sequence ID" value="NZ_BAABKS010000096.1"/>
</dbReference>